<evidence type="ECO:0000313" key="6">
    <source>
        <dbReference type="Proteomes" id="UP001108240"/>
    </source>
</evidence>
<dbReference type="PRINTS" id="PR00087">
    <property type="entry name" value="LIPOXYGENASE"/>
</dbReference>
<evidence type="ECO:0000256" key="2">
    <source>
        <dbReference type="ARBA" id="ARBA00022964"/>
    </source>
</evidence>
<dbReference type="Ensembl" id="ENSCCRT00000179057.1">
    <property type="protein sequence ID" value="ENSCCRP00000170650.1"/>
    <property type="gene ID" value="ENSCCRG00000060321.1"/>
</dbReference>
<keyword evidence="1" id="KW-0479">Metal-binding</keyword>
<dbReference type="GO" id="GO:0046872">
    <property type="term" value="F:metal ion binding"/>
    <property type="evidence" value="ECO:0007669"/>
    <property type="project" value="UniProtKB-KW"/>
</dbReference>
<feature type="domain" description="Lipoxygenase" evidence="4">
    <location>
        <begin position="1"/>
        <end position="165"/>
    </location>
</feature>
<sequence>MSCLPLLYLNQLSQTPGEMSPIFLPRDNKYDWMLAKMWVRSSDFLVHQLVTHLLKTHLLSEVFEMAMYRQLSAVHPVYKLLMPHVRFTIAINAKAREKLISKDGIFSQVSSINGAGMGKLIQNAMKTLTYESLCFPEDIKARGMEDVPKYYYRDDGKMVWKAIHW</sequence>
<evidence type="ECO:0000256" key="3">
    <source>
        <dbReference type="ARBA" id="ARBA00023002"/>
    </source>
</evidence>
<accession>A0A9J8CZW1</accession>
<dbReference type="Gene3D" id="3.10.450.60">
    <property type="match status" value="1"/>
</dbReference>
<dbReference type="SUPFAM" id="SSF48484">
    <property type="entry name" value="Lipoxigenase"/>
    <property type="match status" value="1"/>
</dbReference>
<proteinExistence type="predicted"/>
<dbReference type="InterPro" id="IPR020834">
    <property type="entry name" value="LipOase_CS"/>
</dbReference>
<dbReference type="GO" id="GO:0034440">
    <property type="term" value="P:lipid oxidation"/>
    <property type="evidence" value="ECO:0007669"/>
    <property type="project" value="InterPro"/>
</dbReference>
<evidence type="ECO:0000259" key="4">
    <source>
        <dbReference type="PROSITE" id="PS51393"/>
    </source>
</evidence>
<keyword evidence="6" id="KW-1185">Reference proteome</keyword>
<dbReference type="Proteomes" id="UP001108240">
    <property type="component" value="Unplaced"/>
</dbReference>
<reference evidence="5" key="2">
    <citation type="submission" date="2025-09" db="UniProtKB">
        <authorList>
            <consortium name="Ensembl"/>
        </authorList>
    </citation>
    <scope>IDENTIFICATION</scope>
</reference>
<dbReference type="PANTHER" id="PTHR11771">
    <property type="entry name" value="LIPOXYGENASE"/>
    <property type="match status" value="1"/>
</dbReference>
<dbReference type="Pfam" id="PF00305">
    <property type="entry name" value="Lipoxygenase"/>
    <property type="match status" value="1"/>
</dbReference>
<name>A0A9J8CZW1_CYPCA</name>
<organism evidence="5 6">
    <name type="scientific">Cyprinus carpio carpio</name>
    <dbReference type="NCBI Taxonomy" id="630221"/>
    <lineage>
        <taxon>Eukaryota</taxon>
        <taxon>Metazoa</taxon>
        <taxon>Chordata</taxon>
        <taxon>Craniata</taxon>
        <taxon>Vertebrata</taxon>
        <taxon>Euteleostomi</taxon>
        <taxon>Actinopterygii</taxon>
        <taxon>Neopterygii</taxon>
        <taxon>Teleostei</taxon>
        <taxon>Ostariophysi</taxon>
        <taxon>Cypriniformes</taxon>
        <taxon>Cyprinidae</taxon>
        <taxon>Cyprininae</taxon>
        <taxon>Cyprinus</taxon>
    </lineage>
</organism>
<dbReference type="InterPro" id="IPR013819">
    <property type="entry name" value="LipOase_C"/>
</dbReference>
<protein>
    <recommendedName>
        <fullName evidence="4">Lipoxygenase domain-containing protein</fullName>
    </recommendedName>
</protein>
<evidence type="ECO:0000256" key="1">
    <source>
        <dbReference type="ARBA" id="ARBA00022723"/>
    </source>
</evidence>
<dbReference type="GO" id="GO:0016702">
    <property type="term" value="F:oxidoreductase activity, acting on single donors with incorporation of molecular oxygen, incorporation of two atoms of oxygen"/>
    <property type="evidence" value="ECO:0007669"/>
    <property type="project" value="InterPro"/>
</dbReference>
<dbReference type="InterPro" id="IPR036226">
    <property type="entry name" value="LipOase_C_sf"/>
</dbReference>
<keyword evidence="2" id="KW-0223">Dioxygenase</keyword>
<dbReference type="PROSITE" id="PS00081">
    <property type="entry name" value="LIPOXYGENASE_2"/>
    <property type="match status" value="1"/>
</dbReference>
<dbReference type="Gene3D" id="1.20.245.10">
    <property type="entry name" value="Lipoxygenase-1, Domain 5"/>
    <property type="match status" value="1"/>
</dbReference>
<dbReference type="PROSITE" id="PS51393">
    <property type="entry name" value="LIPOXYGENASE_3"/>
    <property type="match status" value="1"/>
</dbReference>
<evidence type="ECO:0000313" key="5">
    <source>
        <dbReference type="Ensembl" id="ENSCCRP00000170650.1"/>
    </source>
</evidence>
<dbReference type="InterPro" id="IPR000907">
    <property type="entry name" value="LipOase"/>
</dbReference>
<reference evidence="5" key="1">
    <citation type="submission" date="2025-08" db="UniProtKB">
        <authorList>
            <consortium name="Ensembl"/>
        </authorList>
    </citation>
    <scope>IDENTIFICATION</scope>
</reference>
<dbReference type="GeneTree" id="ENSGT00940000156111"/>
<dbReference type="AlphaFoldDB" id="A0A9J8CZW1"/>
<keyword evidence="3" id="KW-0560">Oxidoreductase</keyword>